<dbReference type="GO" id="GO:0140359">
    <property type="term" value="F:ABC-type transporter activity"/>
    <property type="evidence" value="ECO:0007669"/>
    <property type="project" value="InterPro"/>
</dbReference>
<dbReference type="AlphaFoldDB" id="A0A261FLC3"/>
<evidence type="ECO:0000313" key="8">
    <source>
        <dbReference type="EMBL" id="OZG59805.1"/>
    </source>
</evidence>
<dbReference type="EMBL" id="MWWW01000012">
    <property type="protein sequence ID" value="OZG59805.1"/>
    <property type="molecule type" value="Genomic_DNA"/>
</dbReference>
<organism evidence="8 9">
    <name type="scientific">Bifidobacterium myosotis</name>
    <dbReference type="NCBI Taxonomy" id="1630166"/>
    <lineage>
        <taxon>Bacteria</taxon>
        <taxon>Bacillati</taxon>
        <taxon>Actinomycetota</taxon>
        <taxon>Actinomycetes</taxon>
        <taxon>Bifidobacteriales</taxon>
        <taxon>Bifidobacteriaceae</taxon>
        <taxon>Bifidobacterium</taxon>
    </lineage>
</organism>
<keyword evidence="3 6" id="KW-1133">Transmembrane helix</keyword>
<dbReference type="PANTHER" id="PTHR43077:SF10">
    <property type="entry name" value="TRANSPORT PERMEASE PROTEIN"/>
    <property type="match status" value="1"/>
</dbReference>
<dbReference type="InterPro" id="IPR013525">
    <property type="entry name" value="ABC2_TM"/>
</dbReference>
<dbReference type="RefSeq" id="WP_094667594.1">
    <property type="nucleotide sequence ID" value="NZ_MWWW01000012.1"/>
</dbReference>
<dbReference type="OrthoDB" id="9811483at2"/>
<evidence type="ECO:0000256" key="4">
    <source>
        <dbReference type="ARBA" id="ARBA00023136"/>
    </source>
</evidence>
<dbReference type="InterPro" id="IPR051328">
    <property type="entry name" value="T7SS_ABC-Transporter"/>
</dbReference>
<evidence type="ECO:0000256" key="3">
    <source>
        <dbReference type="ARBA" id="ARBA00022989"/>
    </source>
</evidence>
<accession>A0A261FLC3</accession>
<evidence type="ECO:0000256" key="6">
    <source>
        <dbReference type="SAM" id="Phobius"/>
    </source>
</evidence>
<comment type="subcellular location">
    <subcellularLocation>
        <location evidence="1">Membrane</location>
        <topology evidence="1">Multi-pass membrane protein</topology>
    </subcellularLocation>
</comment>
<dbReference type="Proteomes" id="UP000216871">
    <property type="component" value="Unassembled WGS sequence"/>
</dbReference>
<evidence type="ECO:0000313" key="9">
    <source>
        <dbReference type="Proteomes" id="UP000216871"/>
    </source>
</evidence>
<sequence>MKLIWKLFIRDLRQATRNVIAVIVAMGLVIVPALYAWYNIAASWDPYGNTKALKVAVANTDKGYKSDLIPVPINVGETVTSALRANHDLDWQFVDRDKAIDGVYSGEYYAALVIPKSFSADMMTLFSPTITHAKLEYYLNEKINPIAPHITDEGASTVATTIDQTFVKTLSSVALNLASNVAKYAQSPEMAQYIDNATSHLTGMSAKLTGTAAQIDSYVNLLGAANGIIDSTDKLLGSTGSAAADTKQSIKQAQSGATSLGDALSGAADGVSAALKQADEAYVSIDKQIDAAFTDIGSQSAQVAGALTDMQSKVQAQANTFGDYAAALQSLADQSSVQSVRNALAKAAAQAEQTKQKLQSAADALGEAAQHITDGTADAEATRQKIADKIAAARKSITEVSDTYEHALKPQLTKLAASMDDVANQASNVIDGLSSTVDSVSGMSAGLSGSITGIQDSLGKASAALNRSAKKLDTLAGKFSSLAKDGGGDLSSVLSTDPDTLASMLAAPVAVDRIPLYPMANYGSAMAPFYTILAIWVGAIILAAMLKVSISDHEKAKVLGLGNDLPLGSEVGLREALIAGRVAGPSAALDVLKKPRPESPGNARQFGLQLHHEYFGRYMVFGFLALLQGTLVCLGDLFYLGVQCEHPVQFLMVGWLAALVFSNIVYTLTVSFGDIGKAIAVILLVMQVAGSGGTFPVETLPPFFQAVSKWLLFPYAVDAMHSAMAGSFGMEYWIAMGKLALFLVPSLLLGLMLRKPVIRLNDWIIRNLESTKVM</sequence>
<evidence type="ECO:0000259" key="7">
    <source>
        <dbReference type="Pfam" id="PF12698"/>
    </source>
</evidence>
<proteinExistence type="predicted"/>
<feature type="transmembrane region" description="Helical" evidence="6">
    <location>
        <begin position="20"/>
        <end position="38"/>
    </location>
</feature>
<dbReference type="Gene3D" id="1.20.5.1230">
    <property type="entry name" value="Apolipoprotein A-I"/>
    <property type="match status" value="1"/>
</dbReference>
<feature type="transmembrane region" description="Helical" evidence="6">
    <location>
        <begin position="678"/>
        <end position="697"/>
    </location>
</feature>
<comment type="caution">
    <text evidence="8">The sequence shown here is derived from an EMBL/GenBank/DDBJ whole genome shotgun (WGS) entry which is preliminary data.</text>
</comment>
<gene>
    <name evidence="8" type="ORF">BMYO_1134</name>
</gene>
<keyword evidence="5" id="KW-0175">Coiled coil</keyword>
<feature type="transmembrane region" description="Helical" evidence="6">
    <location>
        <begin position="527"/>
        <end position="546"/>
    </location>
</feature>
<feature type="transmembrane region" description="Helical" evidence="6">
    <location>
        <begin position="732"/>
        <end position="753"/>
    </location>
</feature>
<feature type="transmembrane region" description="Helical" evidence="6">
    <location>
        <begin position="648"/>
        <end position="666"/>
    </location>
</feature>
<keyword evidence="2 6" id="KW-0812">Transmembrane</keyword>
<evidence type="ECO:0000256" key="5">
    <source>
        <dbReference type="SAM" id="Coils"/>
    </source>
</evidence>
<feature type="coiled-coil region" evidence="5">
    <location>
        <begin position="337"/>
        <end position="368"/>
    </location>
</feature>
<keyword evidence="9" id="KW-1185">Reference proteome</keyword>
<dbReference type="Gene3D" id="3.40.1710.10">
    <property type="entry name" value="abc type-2 transporter like domain"/>
    <property type="match status" value="1"/>
</dbReference>
<name>A0A261FLC3_9BIFI</name>
<feature type="transmembrane region" description="Helical" evidence="6">
    <location>
        <begin position="618"/>
        <end position="642"/>
    </location>
</feature>
<dbReference type="InterPro" id="IPR017500">
    <property type="entry name" value="Phage_infect_YhgE_N"/>
</dbReference>
<evidence type="ECO:0000256" key="1">
    <source>
        <dbReference type="ARBA" id="ARBA00004141"/>
    </source>
</evidence>
<dbReference type="Pfam" id="PF12698">
    <property type="entry name" value="ABC2_membrane_3"/>
    <property type="match status" value="1"/>
</dbReference>
<dbReference type="PANTHER" id="PTHR43077">
    <property type="entry name" value="TRANSPORT PERMEASE YVFS-RELATED"/>
    <property type="match status" value="1"/>
</dbReference>
<dbReference type="NCBIfam" id="TIGR03061">
    <property type="entry name" value="pip_yhgE_Nterm"/>
    <property type="match status" value="1"/>
</dbReference>
<keyword evidence="4 6" id="KW-0472">Membrane</keyword>
<feature type="domain" description="ABC-2 type transporter transmembrane" evidence="7">
    <location>
        <begin position="29"/>
        <end position="223"/>
    </location>
</feature>
<reference evidence="8 9" key="1">
    <citation type="journal article" date="2017" name="BMC Genomics">
        <title>Comparative genomic and phylogenomic analyses of the Bifidobacteriaceae family.</title>
        <authorList>
            <person name="Lugli G.A."/>
            <person name="Milani C."/>
            <person name="Turroni F."/>
            <person name="Duranti S."/>
            <person name="Mancabelli L."/>
            <person name="Mangifesta M."/>
            <person name="Ferrario C."/>
            <person name="Modesto M."/>
            <person name="Mattarelli P."/>
            <person name="Jiri K."/>
            <person name="van Sinderen D."/>
            <person name="Ventura M."/>
        </authorList>
    </citation>
    <scope>NUCLEOTIDE SEQUENCE [LARGE SCALE GENOMIC DNA]</scope>
    <source>
        <strain evidence="8 9">DSM 100196</strain>
    </source>
</reference>
<protein>
    <submittedName>
        <fullName evidence="8">ABC-2 family transporter protein</fullName>
    </submittedName>
</protein>
<dbReference type="GO" id="GO:0016020">
    <property type="term" value="C:membrane"/>
    <property type="evidence" value="ECO:0007669"/>
    <property type="project" value="UniProtKB-SubCell"/>
</dbReference>
<evidence type="ECO:0000256" key="2">
    <source>
        <dbReference type="ARBA" id="ARBA00022692"/>
    </source>
</evidence>